<feature type="compositionally biased region" description="Low complexity" evidence="1">
    <location>
        <begin position="125"/>
        <end position="139"/>
    </location>
</feature>
<accession>A0AAD6ZDM6</accession>
<keyword evidence="3" id="KW-1185">Reference proteome</keyword>
<feature type="region of interest" description="Disordered" evidence="1">
    <location>
        <begin position="106"/>
        <end position="139"/>
    </location>
</feature>
<dbReference type="Proteomes" id="UP001218218">
    <property type="component" value="Unassembled WGS sequence"/>
</dbReference>
<comment type="caution">
    <text evidence="2">The sequence shown here is derived from an EMBL/GenBank/DDBJ whole genome shotgun (WGS) entry which is preliminary data.</text>
</comment>
<dbReference type="EMBL" id="JARIHO010000056">
    <property type="protein sequence ID" value="KAJ7318712.1"/>
    <property type="molecule type" value="Genomic_DNA"/>
</dbReference>
<dbReference type="AlphaFoldDB" id="A0AAD6ZDM6"/>
<proteinExistence type="predicted"/>
<evidence type="ECO:0000256" key="1">
    <source>
        <dbReference type="SAM" id="MobiDB-lite"/>
    </source>
</evidence>
<feature type="compositionally biased region" description="Basic and acidic residues" evidence="1">
    <location>
        <begin position="211"/>
        <end position="224"/>
    </location>
</feature>
<evidence type="ECO:0000313" key="3">
    <source>
        <dbReference type="Proteomes" id="UP001218218"/>
    </source>
</evidence>
<protein>
    <submittedName>
        <fullName evidence="2">Uncharacterized protein</fullName>
    </submittedName>
</protein>
<organism evidence="2 3">
    <name type="scientific">Mycena albidolilacea</name>
    <dbReference type="NCBI Taxonomy" id="1033008"/>
    <lineage>
        <taxon>Eukaryota</taxon>
        <taxon>Fungi</taxon>
        <taxon>Dikarya</taxon>
        <taxon>Basidiomycota</taxon>
        <taxon>Agaricomycotina</taxon>
        <taxon>Agaricomycetes</taxon>
        <taxon>Agaricomycetidae</taxon>
        <taxon>Agaricales</taxon>
        <taxon>Marasmiineae</taxon>
        <taxon>Mycenaceae</taxon>
        <taxon>Mycena</taxon>
    </lineage>
</organism>
<sequence length="224" mass="23589">MRGREVMHMPAAPSARGLLPPSPSMLWRVRVRAQARFPMYEANGACVWTSDAHACGVVRAGRPPRIVLLVLSLSMCVMRCWSVGDVDSVCELMNFDARAGAGDKVRRKNTVRSSKARAMPMPMHTRGTASSGTGPAASSDLSPQVPVLLQEVTVPHSRIATSVLVWVGNSVLAVSMLRAGSTPSAGDGRGRGEGTGMGARADSVSSAGGLGRDKVVGRARERKA</sequence>
<feature type="region of interest" description="Disordered" evidence="1">
    <location>
        <begin position="180"/>
        <end position="224"/>
    </location>
</feature>
<reference evidence="2" key="1">
    <citation type="submission" date="2023-03" db="EMBL/GenBank/DDBJ databases">
        <title>Massive genome expansion in bonnet fungi (Mycena s.s.) driven by repeated elements and novel gene families across ecological guilds.</title>
        <authorList>
            <consortium name="Lawrence Berkeley National Laboratory"/>
            <person name="Harder C.B."/>
            <person name="Miyauchi S."/>
            <person name="Viragh M."/>
            <person name="Kuo A."/>
            <person name="Thoen E."/>
            <person name="Andreopoulos B."/>
            <person name="Lu D."/>
            <person name="Skrede I."/>
            <person name="Drula E."/>
            <person name="Henrissat B."/>
            <person name="Morin E."/>
            <person name="Kohler A."/>
            <person name="Barry K."/>
            <person name="LaButti K."/>
            <person name="Morin E."/>
            <person name="Salamov A."/>
            <person name="Lipzen A."/>
            <person name="Mereny Z."/>
            <person name="Hegedus B."/>
            <person name="Baldrian P."/>
            <person name="Stursova M."/>
            <person name="Weitz H."/>
            <person name="Taylor A."/>
            <person name="Grigoriev I.V."/>
            <person name="Nagy L.G."/>
            <person name="Martin F."/>
            <person name="Kauserud H."/>
        </authorList>
    </citation>
    <scope>NUCLEOTIDE SEQUENCE</scope>
    <source>
        <strain evidence="2">CBHHK002</strain>
    </source>
</reference>
<gene>
    <name evidence="2" type="ORF">DFH08DRAFT_396294</name>
</gene>
<name>A0AAD6ZDM6_9AGAR</name>
<evidence type="ECO:0000313" key="2">
    <source>
        <dbReference type="EMBL" id="KAJ7318712.1"/>
    </source>
</evidence>